<dbReference type="Proteomes" id="UP001360953">
    <property type="component" value="Unassembled WGS sequence"/>
</dbReference>
<evidence type="ECO:0000313" key="2">
    <source>
        <dbReference type="EMBL" id="KAK7530589.1"/>
    </source>
</evidence>
<proteinExistence type="predicted"/>
<dbReference type="RefSeq" id="XP_066650662.1">
    <property type="nucleotide sequence ID" value="XM_066793877.1"/>
</dbReference>
<dbReference type="GeneID" id="92026783"/>
<organism evidence="2 3">
    <name type="scientific">Phyllosticta citribraziliensis</name>
    <dbReference type="NCBI Taxonomy" id="989973"/>
    <lineage>
        <taxon>Eukaryota</taxon>
        <taxon>Fungi</taxon>
        <taxon>Dikarya</taxon>
        <taxon>Ascomycota</taxon>
        <taxon>Pezizomycotina</taxon>
        <taxon>Dothideomycetes</taxon>
        <taxon>Dothideomycetes incertae sedis</taxon>
        <taxon>Botryosphaeriales</taxon>
        <taxon>Phyllostictaceae</taxon>
        <taxon>Phyllosticta</taxon>
    </lineage>
</organism>
<comment type="caution">
    <text evidence="2">The sequence shown here is derived from an EMBL/GenBank/DDBJ whole genome shotgun (WGS) entry which is preliminary data.</text>
</comment>
<feature type="region of interest" description="Disordered" evidence="1">
    <location>
        <begin position="1"/>
        <end position="24"/>
    </location>
</feature>
<name>A0ABR1L5S6_9PEZI</name>
<evidence type="ECO:0000313" key="3">
    <source>
        <dbReference type="Proteomes" id="UP001360953"/>
    </source>
</evidence>
<feature type="compositionally biased region" description="Polar residues" evidence="1">
    <location>
        <begin position="10"/>
        <end position="24"/>
    </location>
</feature>
<feature type="region of interest" description="Disordered" evidence="1">
    <location>
        <begin position="169"/>
        <end position="188"/>
    </location>
</feature>
<evidence type="ECO:0000256" key="1">
    <source>
        <dbReference type="SAM" id="MobiDB-lite"/>
    </source>
</evidence>
<accession>A0ABR1L5S6</accession>
<protein>
    <submittedName>
        <fullName evidence="2">Uncharacterized protein</fullName>
    </submittedName>
</protein>
<sequence>MNHRVGKQRSPANGLQRPSPSLQKISTTTHPRCLELLWHGLPCHYITQNTKKRHPDAVQGRKKKPRRGWDSNPQSSPNTLWELSVAGKRRLTIRPPRRFMEKVPTYSVYGYLFLIWKSWDPHCTLTELFAIPLAHTEISFPSCGVTNGLQLWVDKQLLDLKLTSACFRTRGEAPPSSRPSANRQRPANALDPERALHCVPRLTSRGKIAFPPLDCSFFCFNCGSSGAFDHGADACGDLM</sequence>
<reference evidence="2 3" key="1">
    <citation type="submission" date="2024-04" db="EMBL/GenBank/DDBJ databases">
        <title>Phyllosticta paracitricarpa is synonymous to the EU quarantine fungus P. citricarpa based on phylogenomic analyses.</title>
        <authorList>
            <consortium name="Lawrence Berkeley National Laboratory"/>
            <person name="Van ingen-buijs V.A."/>
            <person name="Van westerhoven A.C."/>
            <person name="Haridas S."/>
            <person name="Skiadas P."/>
            <person name="Martin F."/>
            <person name="Groenewald J.Z."/>
            <person name="Crous P.W."/>
            <person name="Seidl M.F."/>
        </authorList>
    </citation>
    <scope>NUCLEOTIDE SEQUENCE [LARGE SCALE GENOMIC DNA]</scope>
    <source>
        <strain evidence="2 3">CPC 17464</strain>
    </source>
</reference>
<dbReference type="EMBL" id="JBBPEH010000013">
    <property type="protein sequence ID" value="KAK7530589.1"/>
    <property type="molecule type" value="Genomic_DNA"/>
</dbReference>
<feature type="compositionally biased region" description="Basic residues" evidence="1">
    <location>
        <begin position="50"/>
        <end position="66"/>
    </location>
</feature>
<keyword evidence="3" id="KW-1185">Reference proteome</keyword>
<gene>
    <name evidence="2" type="ORF">J3D65DRAFT_129602</name>
</gene>
<feature type="region of interest" description="Disordered" evidence="1">
    <location>
        <begin position="50"/>
        <end position="76"/>
    </location>
</feature>